<name>A0A2U3K196_9BACT</name>
<sequence>MVLHPLQIEFFRNLLRQEAEPKETLGSPFLRCTIAAMRKGYAPRVSTSVTRRRLHTSTRKTLLSYYSEEEAAEIIEAAKKLRMSISNFIASAALKEANVVNSKPRKSH</sequence>
<evidence type="ECO:0000313" key="1">
    <source>
        <dbReference type="EMBL" id="SPF33436.1"/>
    </source>
</evidence>
<dbReference type="AlphaFoldDB" id="A0A2U3K196"/>
<dbReference type="Proteomes" id="UP000238701">
    <property type="component" value="Unassembled WGS sequence"/>
</dbReference>
<accession>A0A2U3K196</accession>
<organism evidence="1 2">
    <name type="scientific">Candidatus Sulfotelmatobacter kueseliae</name>
    <dbReference type="NCBI Taxonomy" id="2042962"/>
    <lineage>
        <taxon>Bacteria</taxon>
        <taxon>Pseudomonadati</taxon>
        <taxon>Acidobacteriota</taxon>
        <taxon>Terriglobia</taxon>
        <taxon>Terriglobales</taxon>
        <taxon>Candidatus Korobacteraceae</taxon>
        <taxon>Candidatus Sulfotelmatobacter</taxon>
    </lineage>
</organism>
<evidence type="ECO:0000313" key="2">
    <source>
        <dbReference type="Proteomes" id="UP000238701"/>
    </source>
</evidence>
<reference evidence="2" key="1">
    <citation type="submission" date="2018-02" db="EMBL/GenBank/DDBJ databases">
        <authorList>
            <person name="Hausmann B."/>
        </authorList>
    </citation>
    <scope>NUCLEOTIDE SEQUENCE [LARGE SCALE GENOMIC DNA]</scope>
    <source>
        <strain evidence="2">Peat soil MAG SbA1</strain>
    </source>
</reference>
<gene>
    <name evidence="1" type="ORF">SBA1_1180001</name>
</gene>
<proteinExistence type="predicted"/>
<dbReference type="EMBL" id="OMOD01000022">
    <property type="protein sequence ID" value="SPF33436.1"/>
    <property type="molecule type" value="Genomic_DNA"/>
</dbReference>
<protein>
    <submittedName>
        <fullName evidence="1">Uncharacterized protein</fullName>
    </submittedName>
</protein>